<evidence type="ECO:0000313" key="6">
    <source>
        <dbReference type="EMBL" id="KAJ7305925.1"/>
    </source>
</evidence>
<feature type="compositionally biased region" description="Low complexity" evidence="5">
    <location>
        <begin position="93"/>
        <end position="105"/>
    </location>
</feature>
<proteinExistence type="predicted"/>
<feature type="compositionally biased region" description="Polar residues" evidence="5">
    <location>
        <begin position="149"/>
        <end position="163"/>
    </location>
</feature>
<organism evidence="6 7">
    <name type="scientific">Phrynocephalus forsythii</name>
    <dbReference type="NCBI Taxonomy" id="171643"/>
    <lineage>
        <taxon>Eukaryota</taxon>
        <taxon>Metazoa</taxon>
        <taxon>Chordata</taxon>
        <taxon>Craniata</taxon>
        <taxon>Vertebrata</taxon>
        <taxon>Euteleostomi</taxon>
        <taxon>Lepidosauria</taxon>
        <taxon>Squamata</taxon>
        <taxon>Bifurcata</taxon>
        <taxon>Unidentata</taxon>
        <taxon>Episquamata</taxon>
        <taxon>Toxicofera</taxon>
        <taxon>Iguania</taxon>
        <taxon>Acrodonta</taxon>
        <taxon>Agamidae</taxon>
        <taxon>Agaminae</taxon>
        <taxon>Phrynocephalus</taxon>
    </lineage>
</organism>
<dbReference type="GO" id="GO:0005634">
    <property type="term" value="C:nucleus"/>
    <property type="evidence" value="ECO:0007669"/>
    <property type="project" value="UniProtKB-SubCell"/>
</dbReference>
<dbReference type="GO" id="GO:0000981">
    <property type="term" value="F:DNA-binding transcription factor activity, RNA polymerase II-specific"/>
    <property type="evidence" value="ECO:0007669"/>
    <property type="project" value="TreeGrafter"/>
</dbReference>
<gene>
    <name evidence="6" type="ORF">JRQ81_010291</name>
</gene>
<dbReference type="GO" id="GO:0000978">
    <property type="term" value="F:RNA polymerase II cis-regulatory region sequence-specific DNA binding"/>
    <property type="evidence" value="ECO:0007669"/>
    <property type="project" value="TreeGrafter"/>
</dbReference>
<evidence type="ECO:0000256" key="2">
    <source>
        <dbReference type="ARBA" id="ARBA00023015"/>
    </source>
</evidence>
<feature type="compositionally biased region" description="Basic and acidic residues" evidence="5">
    <location>
        <begin position="108"/>
        <end position="131"/>
    </location>
</feature>
<name>A0A9Q0X896_9SAUR</name>
<keyword evidence="4" id="KW-0539">Nucleus</keyword>
<dbReference type="PANTHER" id="PTHR45881:SF4">
    <property type="entry name" value="FORKHEAD BOX PROTEIN K1"/>
    <property type="match status" value="1"/>
</dbReference>
<dbReference type="OrthoDB" id="691130at2759"/>
<evidence type="ECO:0000313" key="7">
    <source>
        <dbReference type="Proteomes" id="UP001142489"/>
    </source>
</evidence>
<keyword evidence="2" id="KW-0805">Transcription regulation</keyword>
<reference evidence="6" key="1">
    <citation type="journal article" date="2023" name="DNA Res.">
        <title>Chromosome-level genome assembly of Phrynocephalus forsythii using third-generation DNA sequencing and Hi-C analysis.</title>
        <authorList>
            <person name="Qi Y."/>
            <person name="Zhao W."/>
            <person name="Zhao Y."/>
            <person name="Niu C."/>
            <person name="Cao S."/>
            <person name="Zhang Y."/>
        </authorList>
    </citation>
    <scope>NUCLEOTIDE SEQUENCE</scope>
    <source>
        <tissue evidence="6">Muscle</tissue>
    </source>
</reference>
<protein>
    <submittedName>
        <fullName evidence="6">Uncharacterized protein</fullName>
    </submittedName>
</protein>
<dbReference type="EMBL" id="JAPFRF010000021">
    <property type="protein sequence ID" value="KAJ7305925.1"/>
    <property type="molecule type" value="Genomic_DNA"/>
</dbReference>
<evidence type="ECO:0000256" key="1">
    <source>
        <dbReference type="ARBA" id="ARBA00004123"/>
    </source>
</evidence>
<dbReference type="PANTHER" id="PTHR45881">
    <property type="entry name" value="CHECKPOINT SUPPRESSOR 1-LIKE, ISOFORM A-RELATED"/>
    <property type="match status" value="1"/>
</dbReference>
<dbReference type="AlphaFoldDB" id="A0A9Q0X896"/>
<comment type="subcellular location">
    <subcellularLocation>
        <location evidence="1">Nucleus</location>
    </subcellularLocation>
</comment>
<keyword evidence="7" id="KW-1185">Reference proteome</keyword>
<evidence type="ECO:0000256" key="5">
    <source>
        <dbReference type="SAM" id="MobiDB-lite"/>
    </source>
</evidence>
<dbReference type="Proteomes" id="UP001142489">
    <property type="component" value="Unassembled WGS sequence"/>
</dbReference>
<evidence type="ECO:0000256" key="3">
    <source>
        <dbReference type="ARBA" id="ARBA00023163"/>
    </source>
</evidence>
<sequence>MENGGAGREEKPTIAFAAIPTASRVIQTVASQMSQGVPRQTVTIFQQAAPMTLGQHQLPVRAVTQNGKHAVPTGSLPGGTYALTNPLQLLATQASSSTPVVVSAAREAGTKGVEEQPREPDVKRPRMEEPRGGGGGGGDVVAAALQTGGVITSTGPQGQAASE</sequence>
<comment type="caution">
    <text evidence="6">The sequence shown here is derived from an EMBL/GenBank/DDBJ whole genome shotgun (WGS) entry which is preliminary data.</text>
</comment>
<accession>A0A9Q0X896</accession>
<feature type="region of interest" description="Disordered" evidence="5">
    <location>
        <begin position="93"/>
        <end position="163"/>
    </location>
</feature>
<keyword evidence="3" id="KW-0804">Transcription</keyword>
<evidence type="ECO:0000256" key="4">
    <source>
        <dbReference type="ARBA" id="ARBA00023242"/>
    </source>
</evidence>